<dbReference type="PROSITE" id="PS50011">
    <property type="entry name" value="PROTEIN_KINASE_DOM"/>
    <property type="match status" value="1"/>
</dbReference>
<dbReference type="InterPro" id="IPR011009">
    <property type="entry name" value="Kinase-like_dom_sf"/>
</dbReference>
<dbReference type="GO" id="GO:0005524">
    <property type="term" value="F:ATP binding"/>
    <property type="evidence" value="ECO:0007669"/>
    <property type="project" value="InterPro"/>
</dbReference>
<dbReference type="SUPFAM" id="SSF56112">
    <property type="entry name" value="Protein kinase-like (PK-like)"/>
    <property type="match status" value="1"/>
</dbReference>
<name>Q0CYK5_ASPTN</name>
<feature type="domain" description="Protein kinase" evidence="1">
    <location>
        <begin position="67"/>
        <end position="335"/>
    </location>
</feature>
<reference evidence="3" key="1">
    <citation type="submission" date="2005-09" db="EMBL/GenBank/DDBJ databases">
        <title>Annotation of the Aspergillus terreus NIH2624 genome.</title>
        <authorList>
            <person name="Birren B.W."/>
            <person name="Lander E.S."/>
            <person name="Galagan J.E."/>
            <person name="Nusbaum C."/>
            <person name="Devon K."/>
            <person name="Henn M."/>
            <person name="Ma L.-J."/>
            <person name="Jaffe D.B."/>
            <person name="Butler J."/>
            <person name="Alvarez P."/>
            <person name="Gnerre S."/>
            <person name="Grabherr M."/>
            <person name="Kleber M."/>
            <person name="Mauceli E.W."/>
            <person name="Brockman W."/>
            <person name="Rounsley S."/>
            <person name="Young S.K."/>
            <person name="LaButti K."/>
            <person name="Pushparaj V."/>
            <person name="DeCaprio D."/>
            <person name="Crawford M."/>
            <person name="Koehrsen M."/>
            <person name="Engels R."/>
            <person name="Montgomery P."/>
            <person name="Pearson M."/>
            <person name="Howarth C."/>
            <person name="Larson L."/>
            <person name="Luoma S."/>
            <person name="White J."/>
            <person name="Alvarado L."/>
            <person name="Kodira C.D."/>
            <person name="Zeng Q."/>
            <person name="Oleary S."/>
            <person name="Yandava C."/>
            <person name="Denning D.W."/>
            <person name="Nierman W.C."/>
            <person name="Milne T."/>
            <person name="Madden K."/>
        </authorList>
    </citation>
    <scope>NUCLEOTIDE SEQUENCE [LARGE SCALE GENOMIC DNA]</scope>
    <source>
        <strain evidence="3">NIH 2624 / FGSC A1156</strain>
    </source>
</reference>
<dbReference type="VEuPathDB" id="FungiDB:ATEG_01229"/>
<dbReference type="Gene3D" id="1.10.510.10">
    <property type="entry name" value="Transferase(Phosphotransferase) domain 1"/>
    <property type="match status" value="1"/>
</dbReference>
<organism evidence="2 3">
    <name type="scientific">Aspergillus terreus (strain NIH 2624 / FGSC A1156)</name>
    <dbReference type="NCBI Taxonomy" id="341663"/>
    <lineage>
        <taxon>Eukaryota</taxon>
        <taxon>Fungi</taxon>
        <taxon>Dikarya</taxon>
        <taxon>Ascomycota</taxon>
        <taxon>Pezizomycotina</taxon>
        <taxon>Eurotiomycetes</taxon>
        <taxon>Eurotiomycetidae</taxon>
        <taxon>Eurotiales</taxon>
        <taxon>Aspergillaceae</taxon>
        <taxon>Aspergillus</taxon>
        <taxon>Aspergillus subgen. Circumdati</taxon>
    </lineage>
</organism>
<evidence type="ECO:0000313" key="3">
    <source>
        <dbReference type="Proteomes" id="UP000007963"/>
    </source>
</evidence>
<proteinExistence type="predicted"/>
<gene>
    <name evidence="2" type="ORF">ATEG_01229</name>
</gene>
<dbReference type="SMART" id="SM00220">
    <property type="entry name" value="S_TKc"/>
    <property type="match status" value="1"/>
</dbReference>
<dbReference type="RefSeq" id="XP_001208594.1">
    <property type="nucleotide sequence ID" value="XM_001208594.1"/>
</dbReference>
<dbReference type="GeneID" id="4316049"/>
<dbReference type="OMA" id="NVVRCAF"/>
<dbReference type="EMBL" id="CH476595">
    <property type="protein sequence ID" value="EAU37986.1"/>
    <property type="molecule type" value="Genomic_DNA"/>
</dbReference>
<accession>Q0CYK5</accession>
<protein>
    <recommendedName>
        <fullName evidence="1">Protein kinase domain-containing protein</fullName>
    </recommendedName>
</protein>
<dbReference type="InterPro" id="IPR000719">
    <property type="entry name" value="Prot_kinase_dom"/>
</dbReference>
<dbReference type="eggNOG" id="ENOG502RSIR">
    <property type="taxonomic scope" value="Eukaryota"/>
</dbReference>
<dbReference type="Proteomes" id="UP000007963">
    <property type="component" value="Unassembled WGS sequence"/>
</dbReference>
<dbReference type="OrthoDB" id="1668230at2759"/>
<evidence type="ECO:0000259" key="1">
    <source>
        <dbReference type="PROSITE" id="PS50011"/>
    </source>
</evidence>
<evidence type="ECO:0000313" key="2">
    <source>
        <dbReference type="EMBL" id="EAU37986.1"/>
    </source>
</evidence>
<dbReference type="AlphaFoldDB" id="Q0CYK5"/>
<dbReference type="STRING" id="341663.Q0CYK5"/>
<dbReference type="Pfam" id="PF00069">
    <property type="entry name" value="Pkinase"/>
    <property type="match status" value="1"/>
</dbReference>
<dbReference type="HOGENOM" id="CLU_061197_0_0_1"/>
<sequence>MLPRQYSFPLWTAVKDYCSRSFSVVVHLLVRAGPAHSIRTEKPFVAAINASTPTCNCNTQHTPRQQQHGLETVGKGASGEVYKVTNDIVLKTSQIFEPPSDASSARARWSYASETLFHTRVTNDERAVLTILQKHPHPHPHIAEAIDTHYPEGIYFRKYKQLGEVAIPGQQGRIRWYVNILAALSHLHGIGIAHSDVRVANLLFDASGRYAYLCDFSTCSPFGKPNLAYPYPDYELPTDIVSTLASEKTDRFIMGSLIYHLEHGVKPRLVADRDGSMVMPDIRTGSDLLDRVIENAWLGQYISTAQMLEDVKSLTAGIDPGSQDLNAHARSTESLRMSIREWRGNRTKQYGCVLHALPSEQHLQTLANQYSWDKGVESRFIGCKS</sequence>
<dbReference type="GO" id="GO:0004672">
    <property type="term" value="F:protein kinase activity"/>
    <property type="evidence" value="ECO:0007669"/>
    <property type="project" value="InterPro"/>
</dbReference>